<dbReference type="AlphaFoldDB" id="A0A812E533"/>
<dbReference type="InterPro" id="IPR008775">
    <property type="entry name" value="Phytyl_CoA_dOase-like"/>
</dbReference>
<evidence type="ECO:0000256" key="8">
    <source>
        <dbReference type="ARBA" id="ARBA00022896"/>
    </source>
</evidence>
<dbReference type="FunFam" id="3.40.50.12780:FF:000030">
    <property type="entry name" value="Acyl-CoA synthetase family member 3"/>
    <property type="match status" value="1"/>
</dbReference>
<evidence type="ECO:0000256" key="5">
    <source>
        <dbReference type="ARBA" id="ARBA00006432"/>
    </source>
</evidence>
<reference evidence="18" key="1">
    <citation type="submission" date="2021-01" db="EMBL/GenBank/DDBJ databases">
        <authorList>
            <person name="Li R."/>
            <person name="Bekaert M."/>
        </authorList>
    </citation>
    <scope>NUCLEOTIDE SEQUENCE</scope>
    <source>
        <strain evidence="18">Farmed</strain>
    </source>
</reference>
<sequence>MRCQLKVSSLLLLFLDSQLIGQMMDVNTTQQTLKYTSDTSSLLTWDQRKFYENNGYLLVKNLVSLEKLARYEDRFQRVCLGEVPSQEMDIMYDVAIERSEYIPGKKAIAKIQGFQSDEVFFEYCCLPEVLDYVESIIGSNIMAMHTMFINKPPDSGMKTSRHPMHQDLHYFPFRPSHKIVCSWTPLVKVNQENGCLVVVPGSHVRPLQPHGYPNWNGAVNKLYHGILNYTGDESHVYLDMEPGDTVFFHPLLYHGSGMNRTNIFRKSISCHYASADCSYVDIKGTTQENIAEEVAEIAKKKITKLFGSLEGFENISLEDTWRIRARLVRGVSSSLTVRFNLDVSSRKIGLFRKLTIMWHQLLHSCKKLINRFIHLTPLMSPSLAPLTSLSIACYRWKPLFLHYRPFSIHRLPNPVSPVFLQADKYLERLAIVDQHGHYSYSDLLHYSAALSEKITSTCIHGNTNQSLNGQQIAFLCENDMSYVVTQWATWMSGAVAVPLCKTHPIRELCYFVKDSQSSLLVVTEEFSKVGEEVLREVGVPILVIKEQDYKSDYDKSKNYWLTQFQERRKMFDKMLTLNEFREKPATIIYTSGTTGTPKGVVVSHGNLYAQIEAMILAWGWTSRDVILHVLPLHHIHGIVNVLMAPLHCGATCVMLTKFDPHIIWAKLLNPVGVNGGLRINVFMAVPTIYAKLIEAFDSRGQTNNYMRNFVKTTCKNRIRLMVSGSASLPQPIMERWEEITGHKLLERYGMSEIGMALTNPLNGPRIPGAVGRPMPWVDVCIAKANVYAKYGYNVIAQGNSSYTQITPGMEGEQGELFVRGPNVFKEYFQRPDSTKKAFTEDGWFKTGDTALYENGVYRIMGRTSVDIIKSGGYKISALHIERHLLAHPEIIDCAVVGLPDITWGQRIAAVVILKNDATKMPLEKLKKWAEDRLPSYQIPTVLKQLKVMPRNTMGKVNKKEILTNIFPEYVQLYKSL</sequence>
<keyword evidence="15" id="KW-0732">Signal</keyword>
<dbReference type="EMBL" id="CAHIKZ030004639">
    <property type="protein sequence ID" value="CAE1313411.1"/>
    <property type="molecule type" value="Genomic_DNA"/>
</dbReference>
<dbReference type="PANTHER" id="PTHR43201">
    <property type="entry name" value="ACYL-COA SYNTHETASE"/>
    <property type="match status" value="1"/>
</dbReference>
<dbReference type="EC" id="1.14.11.18" evidence="12"/>
<dbReference type="Pfam" id="PF05721">
    <property type="entry name" value="PhyH"/>
    <property type="match status" value="1"/>
</dbReference>
<keyword evidence="9" id="KW-0223">Dioxygenase</keyword>
<dbReference type="GO" id="GO:0031418">
    <property type="term" value="F:L-ascorbic acid binding"/>
    <property type="evidence" value="ECO:0007669"/>
    <property type="project" value="UniProtKB-KW"/>
</dbReference>
<comment type="caution">
    <text evidence="18">The sequence shown here is derived from an EMBL/GenBank/DDBJ whole genome shotgun (WGS) entry which is preliminary data.</text>
</comment>
<accession>A0A812E533</accession>
<feature type="signal peptide" evidence="15">
    <location>
        <begin position="1"/>
        <end position="21"/>
    </location>
</feature>
<name>A0A812E533_ACAPH</name>
<dbReference type="Gene3D" id="3.40.50.12780">
    <property type="entry name" value="N-terminal domain of ligase-like"/>
    <property type="match status" value="1"/>
</dbReference>
<evidence type="ECO:0000313" key="18">
    <source>
        <dbReference type="EMBL" id="CAE1313411.1"/>
    </source>
</evidence>
<dbReference type="InterPro" id="IPR000873">
    <property type="entry name" value="AMP-dep_synth/lig_dom"/>
</dbReference>
<evidence type="ECO:0000256" key="1">
    <source>
        <dbReference type="ARBA" id="ARBA00001961"/>
    </source>
</evidence>
<keyword evidence="10" id="KW-0560">Oxidoreductase</keyword>
<dbReference type="InterPro" id="IPR025110">
    <property type="entry name" value="AMP-bd_C"/>
</dbReference>
<keyword evidence="11" id="KW-0408">Iron</keyword>
<dbReference type="InterPro" id="IPR020845">
    <property type="entry name" value="AMP-binding_CS"/>
</dbReference>
<protein>
    <recommendedName>
        <fullName evidence="12">phytanoyl-CoA dioxygenase</fullName>
        <ecNumber evidence="12">1.14.11.18</ecNumber>
    </recommendedName>
    <alternativeName>
        <fullName evidence="13">Phytanic acid oxidase</fullName>
    </alternativeName>
    <alternativeName>
        <fullName evidence="14">Phytanoyl-CoA alpha-hydroxylase</fullName>
    </alternativeName>
</protein>
<dbReference type="GO" id="GO:0048244">
    <property type="term" value="F:phytanoyl-CoA dioxygenase activity"/>
    <property type="evidence" value="ECO:0007669"/>
    <property type="project" value="UniProtKB-EC"/>
</dbReference>
<feature type="chain" id="PRO_5032543826" description="phytanoyl-CoA dioxygenase" evidence="15">
    <location>
        <begin position="22"/>
        <end position="976"/>
    </location>
</feature>
<keyword evidence="6 18" id="KW-0436">Ligase</keyword>
<keyword evidence="19" id="KW-1185">Reference proteome</keyword>
<evidence type="ECO:0000256" key="7">
    <source>
        <dbReference type="ARBA" id="ARBA00022723"/>
    </source>
</evidence>
<dbReference type="GO" id="GO:0001561">
    <property type="term" value="P:fatty acid alpha-oxidation"/>
    <property type="evidence" value="ECO:0007669"/>
    <property type="project" value="UniProtKB-ARBA"/>
</dbReference>
<dbReference type="InterPro" id="IPR042099">
    <property type="entry name" value="ANL_N_sf"/>
</dbReference>
<evidence type="ECO:0000256" key="15">
    <source>
        <dbReference type="SAM" id="SignalP"/>
    </source>
</evidence>
<dbReference type="GO" id="GO:0046872">
    <property type="term" value="F:metal ion binding"/>
    <property type="evidence" value="ECO:0007669"/>
    <property type="project" value="UniProtKB-KW"/>
</dbReference>
<evidence type="ECO:0000256" key="11">
    <source>
        <dbReference type="ARBA" id="ARBA00023004"/>
    </source>
</evidence>
<feature type="domain" description="AMP-binding enzyme C-terminal" evidence="17">
    <location>
        <begin position="880"/>
        <end position="955"/>
    </location>
</feature>
<comment type="pathway">
    <text evidence="3">Lipid metabolism; fatty acid metabolism.</text>
</comment>
<evidence type="ECO:0000256" key="9">
    <source>
        <dbReference type="ARBA" id="ARBA00022964"/>
    </source>
</evidence>
<comment type="similarity">
    <text evidence="4">Belongs to the PhyH family.</text>
</comment>
<dbReference type="Pfam" id="PF00501">
    <property type="entry name" value="AMP-binding"/>
    <property type="match status" value="1"/>
</dbReference>
<evidence type="ECO:0000313" key="19">
    <source>
        <dbReference type="Proteomes" id="UP000597762"/>
    </source>
</evidence>
<dbReference type="OrthoDB" id="2962993at2759"/>
<dbReference type="GO" id="GO:0005777">
    <property type="term" value="C:peroxisome"/>
    <property type="evidence" value="ECO:0007669"/>
    <property type="project" value="UniProtKB-ARBA"/>
</dbReference>
<evidence type="ECO:0000256" key="13">
    <source>
        <dbReference type="ARBA" id="ARBA00034921"/>
    </source>
</evidence>
<dbReference type="Pfam" id="PF13193">
    <property type="entry name" value="AMP-binding_C"/>
    <property type="match status" value="1"/>
</dbReference>
<dbReference type="PROSITE" id="PS00455">
    <property type="entry name" value="AMP_BINDING"/>
    <property type="match status" value="1"/>
</dbReference>
<evidence type="ECO:0000256" key="10">
    <source>
        <dbReference type="ARBA" id="ARBA00023002"/>
    </source>
</evidence>
<comment type="cofactor">
    <cofactor evidence="2">
        <name>Fe cation</name>
        <dbReference type="ChEBI" id="CHEBI:24875"/>
    </cofactor>
</comment>
<keyword evidence="7" id="KW-0479">Metal-binding</keyword>
<evidence type="ECO:0000256" key="12">
    <source>
        <dbReference type="ARBA" id="ARBA00034809"/>
    </source>
</evidence>
<feature type="domain" description="AMP-dependent synthetase/ligase" evidence="16">
    <location>
        <begin position="421"/>
        <end position="828"/>
    </location>
</feature>
<dbReference type="Gene3D" id="2.60.120.620">
    <property type="entry name" value="q2cbj1_9rhob like domain"/>
    <property type="match status" value="1"/>
</dbReference>
<evidence type="ECO:0000256" key="2">
    <source>
        <dbReference type="ARBA" id="ARBA00001962"/>
    </source>
</evidence>
<gene>
    <name evidence="18" type="ORF">SPHA_64562</name>
</gene>
<dbReference type="Gene3D" id="3.30.300.30">
    <property type="match status" value="1"/>
</dbReference>
<comment type="cofactor">
    <cofactor evidence="1">
        <name>L-ascorbate</name>
        <dbReference type="ChEBI" id="CHEBI:38290"/>
    </cofactor>
</comment>
<dbReference type="CDD" id="cd05941">
    <property type="entry name" value="MCS"/>
    <property type="match status" value="1"/>
</dbReference>
<evidence type="ECO:0000256" key="14">
    <source>
        <dbReference type="ARBA" id="ARBA00034924"/>
    </source>
</evidence>
<dbReference type="SUPFAM" id="SSF56801">
    <property type="entry name" value="Acetyl-CoA synthetase-like"/>
    <property type="match status" value="1"/>
</dbReference>
<dbReference type="Proteomes" id="UP000597762">
    <property type="component" value="Unassembled WGS sequence"/>
</dbReference>
<evidence type="ECO:0000256" key="4">
    <source>
        <dbReference type="ARBA" id="ARBA00005830"/>
    </source>
</evidence>
<dbReference type="FunFam" id="2.60.120.620:FF:000012">
    <property type="entry name" value="Phytanoyl-CoA dioxygenase, peroxisomal"/>
    <property type="match status" value="1"/>
</dbReference>
<organism evidence="18 19">
    <name type="scientific">Acanthosepion pharaonis</name>
    <name type="common">Pharaoh cuttlefish</name>
    <name type="synonym">Sepia pharaonis</name>
    <dbReference type="NCBI Taxonomy" id="158019"/>
    <lineage>
        <taxon>Eukaryota</taxon>
        <taxon>Metazoa</taxon>
        <taxon>Spiralia</taxon>
        <taxon>Lophotrochozoa</taxon>
        <taxon>Mollusca</taxon>
        <taxon>Cephalopoda</taxon>
        <taxon>Coleoidea</taxon>
        <taxon>Decapodiformes</taxon>
        <taxon>Sepiida</taxon>
        <taxon>Sepiina</taxon>
        <taxon>Sepiidae</taxon>
        <taxon>Acanthosepion</taxon>
    </lineage>
</organism>
<proteinExistence type="inferred from homology"/>
<keyword evidence="8" id="KW-0847">Vitamin C</keyword>
<dbReference type="PANTHER" id="PTHR43201:SF8">
    <property type="entry name" value="ACYL-COA SYNTHETASE FAMILY MEMBER 3"/>
    <property type="match status" value="1"/>
</dbReference>
<dbReference type="SUPFAM" id="SSF51197">
    <property type="entry name" value="Clavaminate synthase-like"/>
    <property type="match status" value="1"/>
</dbReference>
<dbReference type="GO" id="GO:0031956">
    <property type="term" value="F:medium-chain fatty acid-CoA ligase activity"/>
    <property type="evidence" value="ECO:0007669"/>
    <property type="project" value="TreeGrafter"/>
</dbReference>
<evidence type="ECO:0000256" key="6">
    <source>
        <dbReference type="ARBA" id="ARBA00022598"/>
    </source>
</evidence>
<evidence type="ECO:0000256" key="3">
    <source>
        <dbReference type="ARBA" id="ARBA00004872"/>
    </source>
</evidence>
<evidence type="ECO:0000259" key="17">
    <source>
        <dbReference type="Pfam" id="PF13193"/>
    </source>
</evidence>
<comment type="similarity">
    <text evidence="5">Belongs to the ATP-dependent AMP-binding enzyme family.</text>
</comment>
<dbReference type="InterPro" id="IPR045851">
    <property type="entry name" value="AMP-bd_C_sf"/>
</dbReference>
<evidence type="ECO:0000259" key="16">
    <source>
        <dbReference type="Pfam" id="PF00501"/>
    </source>
</evidence>